<organism evidence="4 5">
    <name type="scientific">Tribonema minus</name>
    <dbReference type="NCBI Taxonomy" id="303371"/>
    <lineage>
        <taxon>Eukaryota</taxon>
        <taxon>Sar</taxon>
        <taxon>Stramenopiles</taxon>
        <taxon>Ochrophyta</taxon>
        <taxon>PX clade</taxon>
        <taxon>Xanthophyceae</taxon>
        <taxon>Tribonematales</taxon>
        <taxon>Tribonemataceae</taxon>
        <taxon>Tribonema</taxon>
    </lineage>
</organism>
<keyword evidence="5" id="KW-1185">Reference proteome</keyword>
<dbReference type="PROSITE" id="PS01033">
    <property type="entry name" value="GLOBIN"/>
    <property type="match status" value="1"/>
</dbReference>
<feature type="transmembrane region" description="Helical" evidence="2">
    <location>
        <begin position="687"/>
        <end position="711"/>
    </location>
</feature>
<dbReference type="EMBL" id="JAFCMP010000168">
    <property type="protein sequence ID" value="KAG5184409.1"/>
    <property type="molecule type" value="Genomic_DNA"/>
</dbReference>
<dbReference type="GO" id="GO:0019825">
    <property type="term" value="F:oxygen binding"/>
    <property type="evidence" value="ECO:0007669"/>
    <property type="project" value="InterPro"/>
</dbReference>
<keyword evidence="2" id="KW-0472">Membrane</keyword>
<dbReference type="PANTHER" id="PTHR14136">
    <property type="entry name" value="BTB_POZ DOMAIN-CONTAINING PROTEIN KCTD9"/>
    <property type="match status" value="1"/>
</dbReference>
<dbReference type="AlphaFoldDB" id="A0A835Z183"/>
<evidence type="ECO:0000313" key="4">
    <source>
        <dbReference type="EMBL" id="KAG5184409.1"/>
    </source>
</evidence>
<sequence>MAAPAARTRPPLWFENFEQRWEAVLLEADAHKIDMEAVFLRNLPPDVDTSLVQRSNRRRKHYLLIPGIIDAMRAAAAGAGDGSDPETDLVQTLAGVGRRHERYGVTSDMFAGVGVALLGTLCEVLGPAWAAGDAPAEWVAAYNRLTDLLLAGYENKRPAPRLSLSPSLPVSPVVSRAASPSPSPAASPTAAAAAAARGVAAAIAAGATPGRAATSQGRTAAALAALASPPPSPPAPRRSLPARRTSLSLVAGDPAEPRLPLLQHDFCRHAAAALAARRDSATGLPQQQQRPAAAAPLSSVPPPLRMGGLAGGASVRLLARSPPSDEEDPLEVQIEEGVGTHVAPPSTSSPRQLLSKHASAPVYNAAGVPVAVKGDENAVVVAAAAAAAGDPQQQLTRIPSWQEEVADNFNYIKQQRGSAQLLSGTKPLRTRRCALMARDSDRSRFEIMVPPCTGADGDRSRDDFGIKFYDNLFEVHPELRPLFDTVDMVVLHSKLLSSIALCVEGLRDPASLKPSLVELGRRHVGYGAMEEQLRYVGVALLRTLMEMSGETWSTAKRDGWEKAIGAVTGMMIEGLHSVAVPGSPEAAHTRGAALKKFFYDASSTAALTAASSHDLKATGGGDWGDDDDEPPPPLTPLQRVKYVIVLVWTLTLRAVAHALMKIPIAVYFLAAVTLILAEGALEKHLSIWSNLVNVIGYLEGMAVIITVVMWFKEGRISCSNIVMWCKEAEGRNSAYVFSLWSAIDGAEGNVRSRPRIYALQTLNEMRIAMDDLVLDTYMMRGINMCGASMLRCVLNKMRIAMDDLVLDAYKMRGINMCGASMLRCSMRRATCFQSQFIGATLAHADLTGADFSASNLNGATLSFANLSGAKLCGADLRGSKLVCADLTGANMSGADLTDARVGGAVFKQGFTGANMSGADLTDARVGGAVFKQTFLGGAKLRGTELTRRELEKNGCTVVGAIFDEDFEEADKDK</sequence>
<evidence type="ECO:0000313" key="5">
    <source>
        <dbReference type="Proteomes" id="UP000664859"/>
    </source>
</evidence>
<keyword evidence="2" id="KW-0812">Transmembrane</keyword>
<feature type="compositionally biased region" description="Low complexity" evidence="1">
    <location>
        <begin position="285"/>
        <end position="298"/>
    </location>
</feature>
<dbReference type="InterPro" id="IPR000971">
    <property type="entry name" value="Globin"/>
</dbReference>
<feature type="transmembrane region" description="Helical" evidence="2">
    <location>
        <begin position="664"/>
        <end position="681"/>
    </location>
</feature>
<dbReference type="Pfam" id="PF00805">
    <property type="entry name" value="Pentapeptide"/>
    <property type="match status" value="3"/>
</dbReference>
<feature type="region of interest" description="Disordered" evidence="1">
    <location>
        <begin position="278"/>
        <end position="308"/>
    </location>
</feature>
<dbReference type="SUPFAM" id="SSF141571">
    <property type="entry name" value="Pentapeptide repeat-like"/>
    <property type="match status" value="1"/>
</dbReference>
<dbReference type="OrthoDB" id="436496at2759"/>
<name>A0A835Z183_9STRA</name>
<comment type="caution">
    <text evidence="4">The sequence shown here is derived from an EMBL/GenBank/DDBJ whole genome shotgun (WGS) entry which is preliminary data.</text>
</comment>
<feature type="region of interest" description="Disordered" evidence="1">
    <location>
        <begin position="161"/>
        <end position="187"/>
    </location>
</feature>
<evidence type="ECO:0000256" key="2">
    <source>
        <dbReference type="SAM" id="Phobius"/>
    </source>
</evidence>
<dbReference type="InterPro" id="IPR051082">
    <property type="entry name" value="Pentapeptide-BTB/POZ_domain"/>
</dbReference>
<evidence type="ECO:0000256" key="1">
    <source>
        <dbReference type="SAM" id="MobiDB-lite"/>
    </source>
</evidence>
<dbReference type="Gene3D" id="1.10.490.10">
    <property type="entry name" value="Globins"/>
    <property type="match status" value="2"/>
</dbReference>
<accession>A0A835Z183</accession>
<dbReference type="Pfam" id="PF00042">
    <property type="entry name" value="Globin"/>
    <property type="match status" value="1"/>
</dbReference>
<keyword evidence="2" id="KW-1133">Transmembrane helix</keyword>
<dbReference type="InterPro" id="IPR012292">
    <property type="entry name" value="Globin/Proto"/>
</dbReference>
<proteinExistence type="predicted"/>
<dbReference type="SUPFAM" id="SSF46458">
    <property type="entry name" value="Globin-like"/>
    <property type="match status" value="2"/>
</dbReference>
<dbReference type="InterPro" id="IPR009050">
    <property type="entry name" value="Globin-like_sf"/>
</dbReference>
<reference evidence="4" key="1">
    <citation type="submission" date="2021-02" db="EMBL/GenBank/DDBJ databases">
        <title>First Annotated Genome of the Yellow-green Alga Tribonema minus.</title>
        <authorList>
            <person name="Mahan K.M."/>
        </authorList>
    </citation>
    <scope>NUCLEOTIDE SEQUENCE</scope>
    <source>
        <strain evidence="4">UTEX B ZZ1240</strain>
    </source>
</reference>
<dbReference type="Gene3D" id="2.160.20.80">
    <property type="entry name" value="E3 ubiquitin-protein ligase SopA"/>
    <property type="match status" value="1"/>
</dbReference>
<dbReference type="InterPro" id="IPR001646">
    <property type="entry name" value="5peptide_repeat"/>
</dbReference>
<evidence type="ECO:0000259" key="3">
    <source>
        <dbReference type="PROSITE" id="PS01033"/>
    </source>
</evidence>
<feature type="domain" description="Globin" evidence="3">
    <location>
        <begin position="451"/>
        <end position="576"/>
    </location>
</feature>
<gene>
    <name evidence="4" type="ORF">JKP88DRAFT_315121</name>
</gene>
<dbReference type="GO" id="GO:0020037">
    <property type="term" value="F:heme binding"/>
    <property type="evidence" value="ECO:0007669"/>
    <property type="project" value="InterPro"/>
</dbReference>
<dbReference type="PANTHER" id="PTHR14136:SF17">
    <property type="entry name" value="BTB_POZ DOMAIN-CONTAINING PROTEIN KCTD9"/>
    <property type="match status" value="1"/>
</dbReference>
<protein>
    <recommendedName>
        <fullName evidence="3">Globin domain-containing protein</fullName>
    </recommendedName>
</protein>
<dbReference type="Proteomes" id="UP000664859">
    <property type="component" value="Unassembled WGS sequence"/>
</dbReference>